<evidence type="ECO:0000256" key="2">
    <source>
        <dbReference type="SAM" id="SignalP"/>
    </source>
</evidence>
<evidence type="ECO:0000256" key="1">
    <source>
        <dbReference type="SAM" id="MobiDB-lite"/>
    </source>
</evidence>
<reference evidence="3" key="1">
    <citation type="submission" date="2020-02" db="EMBL/GenBank/DDBJ databases">
        <authorList>
            <person name="Shen X.-R."/>
            <person name="Zhang Y.-X."/>
        </authorList>
    </citation>
    <scope>NUCLEOTIDE SEQUENCE</scope>
    <source>
        <strain evidence="3">SYP-B3998</strain>
    </source>
</reference>
<comment type="caution">
    <text evidence="3">The sequence shown here is derived from an EMBL/GenBank/DDBJ whole genome shotgun (WGS) entry which is preliminary data.</text>
</comment>
<organism evidence="3">
    <name type="scientific">Paenibacillus sp. SYP-B3998</name>
    <dbReference type="NCBI Taxonomy" id="2678564"/>
    <lineage>
        <taxon>Bacteria</taxon>
        <taxon>Bacillati</taxon>
        <taxon>Bacillota</taxon>
        <taxon>Bacilli</taxon>
        <taxon>Bacillales</taxon>
        <taxon>Paenibacillaceae</taxon>
        <taxon>Paenibacillus</taxon>
    </lineage>
</organism>
<feature type="signal peptide" evidence="2">
    <location>
        <begin position="1"/>
        <end position="27"/>
    </location>
</feature>
<accession>A0A6G4A0C6</accession>
<dbReference type="EMBL" id="JAAIKC010000007">
    <property type="protein sequence ID" value="NEW07936.1"/>
    <property type="molecule type" value="Genomic_DNA"/>
</dbReference>
<sequence>MKLKTKLTAITTTCLVGASIFSVSALADKDVASLKALIMSKQAQFDADYNKMNAMSIQSKEDQDVRNELGHKTKSLGTEIRKHQLEADPDDTENFAKQLEESIGNLTLIVIEFKQDAVRNNDNNYLKKAEEVEKRIEKLKKGQEQYNNNEKTVKQLRKELDLPVL</sequence>
<feature type="compositionally biased region" description="Basic and acidic residues" evidence="1">
    <location>
        <begin position="60"/>
        <end position="71"/>
    </location>
</feature>
<proteinExistence type="predicted"/>
<gene>
    <name evidence="3" type="ORF">GK047_18205</name>
</gene>
<protein>
    <submittedName>
        <fullName evidence="3">Uncharacterized protein</fullName>
    </submittedName>
</protein>
<evidence type="ECO:0000313" key="3">
    <source>
        <dbReference type="EMBL" id="NEW07936.1"/>
    </source>
</evidence>
<feature type="region of interest" description="Disordered" evidence="1">
    <location>
        <begin position="60"/>
        <end position="81"/>
    </location>
</feature>
<keyword evidence="2" id="KW-0732">Signal</keyword>
<name>A0A6G4A0C6_9BACL</name>
<feature type="region of interest" description="Disordered" evidence="1">
    <location>
        <begin position="143"/>
        <end position="165"/>
    </location>
</feature>
<dbReference type="AlphaFoldDB" id="A0A6G4A0C6"/>
<feature type="chain" id="PRO_5026056202" evidence="2">
    <location>
        <begin position="28"/>
        <end position="165"/>
    </location>
</feature>
<dbReference type="RefSeq" id="WP_163949842.1">
    <property type="nucleotide sequence ID" value="NZ_JAAIKC010000007.1"/>
</dbReference>
<feature type="compositionally biased region" description="Basic and acidic residues" evidence="1">
    <location>
        <begin position="151"/>
        <end position="165"/>
    </location>
</feature>